<accession>A0A318JMR6</accession>
<sequence>MMPALPPGESFRFRLAVGKAYRVKRSTREEKRERGQQCLRALLDLLDARMRQADERRRERGD</sequence>
<reference evidence="1 2" key="1">
    <citation type="submission" date="2018-05" db="EMBL/GenBank/DDBJ databases">
        <title>Genomic Encyclopedia of Type Strains, Phase IV (KMG-IV): sequencing the most valuable type-strain genomes for metagenomic binning, comparative biology and taxonomic classification.</title>
        <authorList>
            <person name="Goeker M."/>
        </authorList>
    </citation>
    <scope>NUCLEOTIDE SEQUENCE [LARGE SCALE GENOMIC DNA]</scope>
    <source>
        <strain evidence="1 2">DSM 25134</strain>
    </source>
</reference>
<dbReference type="RefSeq" id="WP_059286200.1">
    <property type="nucleotide sequence ID" value="NZ_LNQU01000063.1"/>
</dbReference>
<protein>
    <submittedName>
        <fullName evidence="1">Uncharacterized protein</fullName>
    </submittedName>
</protein>
<name>A0A318JMR6_9NEIS</name>
<evidence type="ECO:0000313" key="2">
    <source>
        <dbReference type="Proteomes" id="UP000248395"/>
    </source>
</evidence>
<gene>
    <name evidence="1" type="ORF">DFR38_10548</name>
</gene>
<comment type="caution">
    <text evidence="1">The sequence shown here is derived from an EMBL/GenBank/DDBJ whole genome shotgun (WGS) entry which is preliminary data.</text>
</comment>
<dbReference type="Proteomes" id="UP000248395">
    <property type="component" value="Unassembled WGS sequence"/>
</dbReference>
<dbReference type="AlphaFoldDB" id="A0A318JMR6"/>
<dbReference type="EMBL" id="QJKC01000005">
    <property type="protein sequence ID" value="PXX49012.1"/>
    <property type="molecule type" value="Genomic_DNA"/>
</dbReference>
<keyword evidence="2" id="KW-1185">Reference proteome</keyword>
<evidence type="ECO:0000313" key="1">
    <source>
        <dbReference type="EMBL" id="PXX49012.1"/>
    </source>
</evidence>
<proteinExistence type="predicted"/>
<organism evidence="1 2">
    <name type="scientific">Aquitalea magnusonii</name>
    <dbReference type="NCBI Taxonomy" id="332411"/>
    <lineage>
        <taxon>Bacteria</taxon>
        <taxon>Pseudomonadati</taxon>
        <taxon>Pseudomonadota</taxon>
        <taxon>Betaproteobacteria</taxon>
        <taxon>Neisseriales</taxon>
        <taxon>Chromobacteriaceae</taxon>
        <taxon>Aquitalea</taxon>
    </lineage>
</organism>